<evidence type="ECO:0000256" key="6">
    <source>
        <dbReference type="ARBA" id="ARBA00022840"/>
    </source>
</evidence>
<dbReference type="AlphaFoldDB" id="A0A059FSE2"/>
<keyword evidence="5 14" id="KW-0418">Kinase</keyword>
<keyword evidence="8" id="KW-0299">Galactose metabolism</keyword>
<dbReference type="PRINTS" id="PR00473">
    <property type="entry name" value="GALCTOKINASE"/>
</dbReference>
<dbReference type="InterPro" id="IPR019539">
    <property type="entry name" value="GalKase_N"/>
</dbReference>
<feature type="domain" description="GHMP kinase C-terminal" evidence="12">
    <location>
        <begin position="257"/>
        <end position="333"/>
    </location>
</feature>
<dbReference type="Gene3D" id="3.30.70.890">
    <property type="entry name" value="GHMP kinase, C-terminal domain"/>
    <property type="match status" value="1"/>
</dbReference>
<dbReference type="InterPro" id="IPR000705">
    <property type="entry name" value="Galactokinase"/>
</dbReference>
<dbReference type="eggNOG" id="COG0153">
    <property type="taxonomic scope" value="Bacteria"/>
</dbReference>
<keyword evidence="3" id="KW-0479">Metal-binding</keyword>
<evidence type="ECO:0000259" key="11">
    <source>
        <dbReference type="Pfam" id="PF00288"/>
    </source>
</evidence>
<sequence>MTRSSRLPAQVATVPCRVNLIGEWIDFNGGTVLPMALAPSVTVQLAANGMTLDRIRSTNFEAIQDFSVDAPAEGHWSDYVRGALQYARDQNWIQGGQDLSVHSTIPVGAGLSSSAAIIVATLKAASIGNGNVDGASLASAAKKIENDFIGVPCGIMDQMAVALGEPGVALALHTRDCSYALLSLPETWAIVVIHSGVNRALSDGRYRIRRDQCLAAAAALGVEYLCDADLVSITTLDDPLRRRARHAATEAKRSLDAIAALRAGDRSRFGQLMIESHDSLRDDMDVSVQEVDQLVQDAVRLGADGARITGAGFGGCIVALVDPDHVETWWSALKLRHPSIARVA</sequence>
<dbReference type="RefSeq" id="WP_035614967.1">
    <property type="nucleotide sequence ID" value="NZ_ARYK01000002.1"/>
</dbReference>
<evidence type="ECO:0000259" key="13">
    <source>
        <dbReference type="Pfam" id="PF10509"/>
    </source>
</evidence>
<dbReference type="InterPro" id="IPR036554">
    <property type="entry name" value="GHMP_kinase_C_sf"/>
</dbReference>
<dbReference type="SUPFAM" id="SSF54211">
    <property type="entry name" value="Ribosomal protein S5 domain 2-like"/>
    <property type="match status" value="1"/>
</dbReference>
<dbReference type="GO" id="GO:0004335">
    <property type="term" value="F:galactokinase activity"/>
    <property type="evidence" value="ECO:0007669"/>
    <property type="project" value="UniProtKB-UniRule"/>
</dbReference>
<evidence type="ECO:0000256" key="8">
    <source>
        <dbReference type="ARBA" id="ARBA00023144"/>
    </source>
</evidence>
<evidence type="ECO:0000259" key="12">
    <source>
        <dbReference type="Pfam" id="PF08544"/>
    </source>
</evidence>
<dbReference type="InterPro" id="IPR006206">
    <property type="entry name" value="Mevalonate/galactokinase"/>
</dbReference>
<keyword evidence="9" id="KW-0119">Carbohydrate metabolism</keyword>
<dbReference type="EC" id="2.7.1.6" evidence="10"/>
<evidence type="ECO:0000313" key="14">
    <source>
        <dbReference type="EMBL" id="KCZ93393.1"/>
    </source>
</evidence>
<dbReference type="NCBIfam" id="TIGR00131">
    <property type="entry name" value="gal_kin"/>
    <property type="match status" value="1"/>
</dbReference>
<evidence type="ECO:0000313" key="15">
    <source>
        <dbReference type="Proteomes" id="UP000025171"/>
    </source>
</evidence>
<keyword evidence="15" id="KW-1185">Reference proteome</keyword>
<comment type="caution">
    <text evidence="14">The sequence shown here is derived from an EMBL/GenBank/DDBJ whole genome shotgun (WGS) entry which is preliminary data.</text>
</comment>
<dbReference type="PROSITE" id="PS00627">
    <property type="entry name" value="GHMP_KINASES_ATP"/>
    <property type="match status" value="1"/>
</dbReference>
<evidence type="ECO:0000256" key="5">
    <source>
        <dbReference type="ARBA" id="ARBA00022777"/>
    </source>
</evidence>
<dbReference type="PANTHER" id="PTHR10457:SF7">
    <property type="entry name" value="GALACTOKINASE-RELATED"/>
    <property type="match status" value="1"/>
</dbReference>
<feature type="domain" description="GHMP kinase N-terminal" evidence="11">
    <location>
        <begin position="79"/>
        <end position="164"/>
    </location>
</feature>
<gene>
    <name evidence="14" type="ORF">HJO_06040</name>
</gene>
<dbReference type="InterPro" id="IPR020568">
    <property type="entry name" value="Ribosomal_Su5_D2-typ_SF"/>
</dbReference>
<dbReference type="Pfam" id="PF10509">
    <property type="entry name" value="GalKase_gal_bdg"/>
    <property type="match status" value="1"/>
</dbReference>
<evidence type="ECO:0000256" key="2">
    <source>
        <dbReference type="ARBA" id="ARBA00022679"/>
    </source>
</evidence>
<evidence type="ECO:0000256" key="1">
    <source>
        <dbReference type="ARBA" id="ARBA00006566"/>
    </source>
</evidence>
<keyword evidence="7" id="KW-0460">Magnesium</keyword>
<dbReference type="PIRSF" id="PIRSF000530">
    <property type="entry name" value="Galactokinase"/>
    <property type="match status" value="1"/>
</dbReference>
<feature type="domain" description="Galactokinase N-terminal" evidence="13">
    <location>
        <begin position="9"/>
        <end position="44"/>
    </location>
</feature>
<proteinExistence type="inferred from homology"/>
<dbReference type="FunFam" id="3.30.70.890:FF:000001">
    <property type="entry name" value="Galactokinase"/>
    <property type="match status" value="1"/>
</dbReference>
<dbReference type="Gene3D" id="3.30.230.10">
    <property type="match status" value="1"/>
</dbReference>
<dbReference type="STRING" id="1280950.HJO_06040"/>
<dbReference type="InterPro" id="IPR013750">
    <property type="entry name" value="GHMP_kinase_C_dom"/>
</dbReference>
<dbReference type="GO" id="GO:0046872">
    <property type="term" value="F:metal ion binding"/>
    <property type="evidence" value="ECO:0007669"/>
    <property type="project" value="UniProtKB-KW"/>
</dbReference>
<comment type="similarity">
    <text evidence="1">Belongs to the GHMP kinase family. GalK subfamily.</text>
</comment>
<reference evidence="14 15" key="1">
    <citation type="journal article" date="2014" name="Antonie Van Leeuwenhoek">
        <title>Hyphomonas beringensis sp. nov. and Hyphomonas chukchiensis sp. nov., isolated from surface seawater of the Bering Sea and Chukchi Sea.</title>
        <authorList>
            <person name="Li C."/>
            <person name="Lai Q."/>
            <person name="Li G."/>
            <person name="Dong C."/>
            <person name="Wang J."/>
            <person name="Liao Y."/>
            <person name="Shao Z."/>
        </authorList>
    </citation>
    <scope>NUCLEOTIDE SEQUENCE [LARGE SCALE GENOMIC DNA]</scope>
    <source>
        <strain evidence="14 15">MHS-2</strain>
    </source>
</reference>
<dbReference type="GO" id="GO:0005829">
    <property type="term" value="C:cytosol"/>
    <property type="evidence" value="ECO:0007669"/>
    <property type="project" value="TreeGrafter"/>
</dbReference>
<protein>
    <recommendedName>
        <fullName evidence="10">Galactokinase</fullName>
        <ecNumber evidence="10">2.7.1.6</ecNumber>
    </recommendedName>
</protein>
<evidence type="ECO:0000256" key="7">
    <source>
        <dbReference type="ARBA" id="ARBA00022842"/>
    </source>
</evidence>
<dbReference type="InterPro" id="IPR006203">
    <property type="entry name" value="GHMP_knse_ATP-bd_CS"/>
</dbReference>
<dbReference type="SUPFAM" id="SSF55060">
    <property type="entry name" value="GHMP Kinase, C-terminal domain"/>
    <property type="match status" value="1"/>
</dbReference>
<dbReference type="InterPro" id="IPR006204">
    <property type="entry name" value="GHMP_kinase_N_dom"/>
</dbReference>
<evidence type="ECO:0000256" key="10">
    <source>
        <dbReference type="NCBIfam" id="TIGR00131"/>
    </source>
</evidence>
<keyword evidence="4" id="KW-0547">Nucleotide-binding</keyword>
<dbReference type="GO" id="GO:0005524">
    <property type="term" value="F:ATP binding"/>
    <property type="evidence" value="ECO:0007669"/>
    <property type="project" value="UniProtKB-UniRule"/>
</dbReference>
<dbReference type="PANTHER" id="PTHR10457">
    <property type="entry name" value="MEVALONATE KINASE/GALACTOKINASE"/>
    <property type="match status" value="1"/>
</dbReference>
<dbReference type="PATRIC" id="fig|1280950.3.peg.1217"/>
<dbReference type="OrthoDB" id="250531at2"/>
<evidence type="ECO:0000256" key="4">
    <source>
        <dbReference type="ARBA" id="ARBA00022741"/>
    </source>
</evidence>
<dbReference type="GO" id="GO:0006012">
    <property type="term" value="P:galactose metabolic process"/>
    <property type="evidence" value="ECO:0007669"/>
    <property type="project" value="UniProtKB-UniRule"/>
</dbReference>
<dbReference type="Pfam" id="PF00288">
    <property type="entry name" value="GHMP_kinases_N"/>
    <property type="match status" value="1"/>
</dbReference>
<dbReference type="EMBL" id="ARYK01000002">
    <property type="protein sequence ID" value="KCZ93393.1"/>
    <property type="molecule type" value="Genomic_DNA"/>
</dbReference>
<organism evidence="14 15">
    <name type="scientific">Hyphomonas johnsonii MHS-2</name>
    <dbReference type="NCBI Taxonomy" id="1280950"/>
    <lineage>
        <taxon>Bacteria</taxon>
        <taxon>Pseudomonadati</taxon>
        <taxon>Pseudomonadota</taxon>
        <taxon>Alphaproteobacteria</taxon>
        <taxon>Hyphomonadales</taxon>
        <taxon>Hyphomonadaceae</taxon>
        <taxon>Hyphomonas</taxon>
    </lineage>
</organism>
<keyword evidence="6" id="KW-0067">ATP-binding</keyword>
<evidence type="ECO:0000256" key="3">
    <source>
        <dbReference type="ARBA" id="ARBA00022723"/>
    </source>
</evidence>
<dbReference type="InterPro" id="IPR014721">
    <property type="entry name" value="Ribsml_uS5_D2-typ_fold_subgr"/>
</dbReference>
<name>A0A059FSE2_9PROT</name>
<dbReference type="PRINTS" id="PR00959">
    <property type="entry name" value="MEVGALKINASE"/>
</dbReference>
<dbReference type="Pfam" id="PF08544">
    <property type="entry name" value="GHMP_kinases_C"/>
    <property type="match status" value="1"/>
</dbReference>
<dbReference type="Proteomes" id="UP000025171">
    <property type="component" value="Unassembled WGS sequence"/>
</dbReference>
<evidence type="ECO:0000256" key="9">
    <source>
        <dbReference type="ARBA" id="ARBA00023277"/>
    </source>
</evidence>
<accession>A0A059FSE2</accession>
<keyword evidence="2" id="KW-0808">Transferase</keyword>